<dbReference type="InParanoid" id="A0A2R5GCB2"/>
<reference evidence="2 3" key="1">
    <citation type="submission" date="2017-12" db="EMBL/GenBank/DDBJ databases">
        <title>Sequencing, de novo assembly and annotation of complete genome of a new Thraustochytrid species, strain FCC1311.</title>
        <authorList>
            <person name="Sedici K."/>
            <person name="Godart F."/>
            <person name="Aiese Cigliano R."/>
            <person name="Sanseverino W."/>
            <person name="Barakat M."/>
            <person name="Ortet P."/>
            <person name="Marechal E."/>
            <person name="Cagnac O."/>
            <person name="Amato A."/>
        </authorList>
    </citation>
    <scope>NUCLEOTIDE SEQUENCE [LARGE SCALE GENOMIC DNA]</scope>
</reference>
<keyword evidence="3" id="KW-1185">Reference proteome</keyword>
<dbReference type="Proteomes" id="UP000241890">
    <property type="component" value="Unassembled WGS sequence"/>
</dbReference>
<evidence type="ECO:0000256" key="1">
    <source>
        <dbReference type="SAM" id="MobiDB-lite"/>
    </source>
</evidence>
<sequence length="274" mass="30315">MSNFFHVLESSERQRTCVVRRRRLGVALESFSDTGPRVVLRGQLLYDVEKHPKQMGTQEVQALLRREEFMGEGISRYRRYEQPTRIVILLVRDDPVGLARLTTSMLWAGRPPRGDEVMCFGRLERNFKVQINKRFVVRARDMLGVWSPTALRGTPALLRSASIECLFENETVQEPYISCTAAHAPASAARTLQPAASRASEEMRGGGGGASGSGKLRTSVTRPSSALNANPGRSSSKRARREKGPPSTAYTETPDESVNPSVKAIPARALRASF</sequence>
<feature type="region of interest" description="Disordered" evidence="1">
    <location>
        <begin position="190"/>
        <end position="274"/>
    </location>
</feature>
<feature type="compositionally biased region" description="Polar residues" evidence="1">
    <location>
        <begin position="248"/>
        <end position="260"/>
    </location>
</feature>
<dbReference type="EMBL" id="BEYU01000045">
    <property type="protein sequence ID" value="GBG28622.1"/>
    <property type="molecule type" value="Genomic_DNA"/>
</dbReference>
<evidence type="ECO:0000313" key="3">
    <source>
        <dbReference type="Proteomes" id="UP000241890"/>
    </source>
</evidence>
<accession>A0A2R5GCB2</accession>
<dbReference type="AlphaFoldDB" id="A0A2R5GCB2"/>
<gene>
    <name evidence="2" type="ORF">FCC1311_048432</name>
</gene>
<comment type="caution">
    <text evidence="2">The sequence shown here is derived from an EMBL/GenBank/DDBJ whole genome shotgun (WGS) entry which is preliminary data.</text>
</comment>
<organism evidence="2 3">
    <name type="scientific">Hondaea fermentalgiana</name>
    <dbReference type="NCBI Taxonomy" id="2315210"/>
    <lineage>
        <taxon>Eukaryota</taxon>
        <taxon>Sar</taxon>
        <taxon>Stramenopiles</taxon>
        <taxon>Bigyra</taxon>
        <taxon>Labyrinthulomycetes</taxon>
        <taxon>Thraustochytrida</taxon>
        <taxon>Thraustochytriidae</taxon>
        <taxon>Hondaea</taxon>
    </lineage>
</organism>
<proteinExistence type="predicted"/>
<protein>
    <submittedName>
        <fullName evidence="2">Uncharacterized protein</fullName>
    </submittedName>
</protein>
<feature type="compositionally biased region" description="Polar residues" evidence="1">
    <location>
        <begin position="216"/>
        <end position="234"/>
    </location>
</feature>
<evidence type="ECO:0000313" key="2">
    <source>
        <dbReference type="EMBL" id="GBG28622.1"/>
    </source>
</evidence>
<name>A0A2R5GCB2_9STRA</name>